<accession>A0AAN4Z0H2</accession>
<evidence type="ECO:0000256" key="5">
    <source>
        <dbReference type="SAM" id="Phobius"/>
    </source>
</evidence>
<dbReference type="GO" id="GO:0005886">
    <property type="term" value="C:plasma membrane"/>
    <property type="evidence" value="ECO:0007669"/>
    <property type="project" value="TreeGrafter"/>
</dbReference>
<dbReference type="AlphaFoldDB" id="A0AAN4Z0H2"/>
<evidence type="ECO:0000313" key="7">
    <source>
        <dbReference type="EMBL" id="GMR31154.1"/>
    </source>
</evidence>
<evidence type="ECO:0000256" key="4">
    <source>
        <dbReference type="SAM" id="MobiDB-lite"/>
    </source>
</evidence>
<feature type="transmembrane region" description="Helical" evidence="5">
    <location>
        <begin position="28"/>
        <end position="49"/>
    </location>
</feature>
<dbReference type="Pfam" id="PF00135">
    <property type="entry name" value="COesterase"/>
    <property type="match status" value="1"/>
</dbReference>
<comment type="caution">
    <text evidence="7">The sequence shown here is derived from an EMBL/GenBank/DDBJ whole genome shotgun (WGS) entry which is preliminary data.</text>
</comment>
<sequence>LIIELSYHLAVPSLTVEAFFVGLASPTLLLYCVVSLSHVIISSLSGFVLEPSQSPHRRPDINQPTTFPRSHSSLLQWRAPPRLRRPPPGFLSLGDSSAPGNMGLWDQTIALQFVNKIITSFGGDPS</sequence>
<dbReference type="GO" id="GO:0005615">
    <property type="term" value="C:extracellular space"/>
    <property type="evidence" value="ECO:0007669"/>
    <property type="project" value="TreeGrafter"/>
</dbReference>
<keyword evidence="8" id="KW-1185">Reference proteome</keyword>
<feature type="non-terminal residue" evidence="7">
    <location>
        <position position="1"/>
    </location>
</feature>
<dbReference type="PANTHER" id="PTHR43918:SF12">
    <property type="entry name" value="ACETYLCHOLINESTERASE 1"/>
    <property type="match status" value="1"/>
</dbReference>
<gene>
    <name evidence="7" type="ORF">PMAYCL1PPCAC_01349</name>
</gene>
<keyword evidence="5" id="KW-1133">Transmembrane helix</keyword>
<keyword evidence="5" id="KW-0812">Transmembrane</keyword>
<keyword evidence="2" id="KW-0719">Serine esterase</keyword>
<dbReference type="InterPro" id="IPR050654">
    <property type="entry name" value="AChE-related_enzymes"/>
</dbReference>
<organism evidence="7 8">
    <name type="scientific">Pristionchus mayeri</name>
    <dbReference type="NCBI Taxonomy" id="1317129"/>
    <lineage>
        <taxon>Eukaryota</taxon>
        <taxon>Metazoa</taxon>
        <taxon>Ecdysozoa</taxon>
        <taxon>Nematoda</taxon>
        <taxon>Chromadorea</taxon>
        <taxon>Rhabditida</taxon>
        <taxon>Rhabditina</taxon>
        <taxon>Diplogasteromorpha</taxon>
        <taxon>Diplogasteroidea</taxon>
        <taxon>Neodiplogasteridae</taxon>
        <taxon>Pristionchus</taxon>
    </lineage>
</organism>
<keyword evidence="5" id="KW-0472">Membrane</keyword>
<evidence type="ECO:0000256" key="2">
    <source>
        <dbReference type="ARBA" id="ARBA00022487"/>
    </source>
</evidence>
<evidence type="ECO:0000313" key="8">
    <source>
        <dbReference type="Proteomes" id="UP001328107"/>
    </source>
</evidence>
<dbReference type="SUPFAM" id="SSF53474">
    <property type="entry name" value="alpha/beta-Hydrolases"/>
    <property type="match status" value="1"/>
</dbReference>
<dbReference type="InterPro" id="IPR002018">
    <property type="entry name" value="CarbesteraseB"/>
</dbReference>
<dbReference type="GO" id="GO:0006581">
    <property type="term" value="P:acetylcholine catabolic process"/>
    <property type="evidence" value="ECO:0007669"/>
    <property type="project" value="TreeGrafter"/>
</dbReference>
<comment type="similarity">
    <text evidence="1">Belongs to the type-B carboxylesterase/lipase family.</text>
</comment>
<dbReference type="InterPro" id="IPR029058">
    <property type="entry name" value="AB_hydrolase_fold"/>
</dbReference>
<evidence type="ECO:0000256" key="1">
    <source>
        <dbReference type="ARBA" id="ARBA00005964"/>
    </source>
</evidence>
<dbReference type="PANTHER" id="PTHR43918">
    <property type="entry name" value="ACETYLCHOLINESTERASE"/>
    <property type="match status" value="1"/>
</dbReference>
<evidence type="ECO:0000256" key="3">
    <source>
        <dbReference type="ARBA" id="ARBA00022801"/>
    </source>
</evidence>
<dbReference type="GO" id="GO:0003990">
    <property type="term" value="F:acetylcholinesterase activity"/>
    <property type="evidence" value="ECO:0007669"/>
    <property type="project" value="TreeGrafter"/>
</dbReference>
<dbReference type="Proteomes" id="UP001328107">
    <property type="component" value="Unassembled WGS sequence"/>
</dbReference>
<feature type="domain" description="Carboxylesterase type B" evidence="6">
    <location>
        <begin position="89"/>
        <end position="126"/>
    </location>
</feature>
<feature type="non-terminal residue" evidence="7">
    <location>
        <position position="126"/>
    </location>
</feature>
<reference evidence="8" key="1">
    <citation type="submission" date="2022-10" db="EMBL/GenBank/DDBJ databases">
        <title>Genome assembly of Pristionchus species.</title>
        <authorList>
            <person name="Yoshida K."/>
            <person name="Sommer R.J."/>
        </authorList>
    </citation>
    <scope>NUCLEOTIDE SEQUENCE [LARGE SCALE GENOMIC DNA]</scope>
    <source>
        <strain evidence="8">RS5460</strain>
    </source>
</reference>
<name>A0AAN4Z0H2_9BILA</name>
<keyword evidence="3" id="KW-0378">Hydrolase</keyword>
<evidence type="ECO:0000259" key="6">
    <source>
        <dbReference type="Pfam" id="PF00135"/>
    </source>
</evidence>
<dbReference type="EMBL" id="BTRK01000001">
    <property type="protein sequence ID" value="GMR31154.1"/>
    <property type="molecule type" value="Genomic_DNA"/>
</dbReference>
<feature type="compositionally biased region" description="Polar residues" evidence="4">
    <location>
        <begin position="62"/>
        <end position="73"/>
    </location>
</feature>
<proteinExistence type="inferred from homology"/>
<protein>
    <recommendedName>
        <fullName evidence="6">Carboxylesterase type B domain-containing protein</fullName>
    </recommendedName>
</protein>
<feature type="region of interest" description="Disordered" evidence="4">
    <location>
        <begin position="52"/>
        <end position="73"/>
    </location>
</feature>
<dbReference type="GO" id="GO:0019695">
    <property type="term" value="P:choline metabolic process"/>
    <property type="evidence" value="ECO:0007669"/>
    <property type="project" value="TreeGrafter"/>
</dbReference>
<dbReference type="Gene3D" id="3.40.50.1820">
    <property type="entry name" value="alpha/beta hydrolase"/>
    <property type="match status" value="1"/>
</dbReference>